<accession>E4Z5E1</accession>
<feature type="compositionally biased region" description="Basic and acidic residues" evidence="1">
    <location>
        <begin position="14"/>
        <end position="23"/>
    </location>
</feature>
<organism evidence="2">
    <name type="scientific">Oikopleura dioica</name>
    <name type="common">Tunicate</name>
    <dbReference type="NCBI Taxonomy" id="34765"/>
    <lineage>
        <taxon>Eukaryota</taxon>
        <taxon>Metazoa</taxon>
        <taxon>Chordata</taxon>
        <taxon>Tunicata</taxon>
        <taxon>Appendicularia</taxon>
        <taxon>Copelata</taxon>
        <taxon>Oikopleuridae</taxon>
        <taxon>Oikopleura</taxon>
    </lineage>
</organism>
<name>E4Z5E1_OIKDI</name>
<proteinExistence type="predicted"/>
<sequence>MQVPHQQNDSNLVENDRNADELKSNPSEVVLIDPKQIEDTPKTHEIVISDSSAAKNQEIEEETNLEKGLEHDITDEAILMTAPKLEMTPDSEEPVVVVSVPVEIYTKTA</sequence>
<dbReference type="EMBL" id="FN657642">
    <property type="protein sequence ID" value="CBY42919.1"/>
    <property type="molecule type" value="Genomic_DNA"/>
</dbReference>
<evidence type="ECO:0000313" key="2">
    <source>
        <dbReference type="EMBL" id="CBY42919.1"/>
    </source>
</evidence>
<feature type="region of interest" description="Disordered" evidence="1">
    <location>
        <begin position="1"/>
        <end position="26"/>
    </location>
</feature>
<dbReference type="AlphaFoldDB" id="E4Z5E1"/>
<evidence type="ECO:0000256" key="1">
    <source>
        <dbReference type="SAM" id="MobiDB-lite"/>
    </source>
</evidence>
<gene>
    <name evidence="2" type="ORF">GSOID_T00026657001</name>
</gene>
<feature type="compositionally biased region" description="Polar residues" evidence="1">
    <location>
        <begin position="1"/>
        <end position="13"/>
    </location>
</feature>
<protein>
    <submittedName>
        <fullName evidence="2">Uncharacterized protein</fullName>
    </submittedName>
</protein>
<dbReference type="Proteomes" id="UP000011014">
    <property type="component" value="Unassembled WGS sequence"/>
</dbReference>
<reference evidence="2" key="1">
    <citation type="journal article" date="2010" name="Science">
        <title>Plasticity of animal genome architecture unmasked by rapid evolution of a pelagic tunicate.</title>
        <authorList>
            <person name="Denoeud F."/>
            <person name="Henriet S."/>
            <person name="Mungpakdee S."/>
            <person name="Aury J.M."/>
            <person name="Da Silva C."/>
            <person name="Brinkmann H."/>
            <person name="Mikhaleva J."/>
            <person name="Olsen L.C."/>
            <person name="Jubin C."/>
            <person name="Canestro C."/>
            <person name="Bouquet J.M."/>
            <person name="Danks G."/>
            <person name="Poulain J."/>
            <person name="Campsteijn C."/>
            <person name="Adamski M."/>
            <person name="Cross I."/>
            <person name="Yadetie F."/>
            <person name="Muffato M."/>
            <person name="Louis A."/>
            <person name="Butcher S."/>
            <person name="Tsagkogeorga G."/>
            <person name="Konrad A."/>
            <person name="Singh S."/>
            <person name="Jensen M.F."/>
            <person name="Cong E.H."/>
            <person name="Eikeseth-Otteraa H."/>
            <person name="Noel B."/>
            <person name="Anthouard V."/>
            <person name="Porcel B.M."/>
            <person name="Kachouri-Lafond R."/>
            <person name="Nishino A."/>
            <person name="Ugolini M."/>
            <person name="Chourrout P."/>
            <person name="Nishida H."/>
            <person name="Aasland R."/>
            <person name="Huzurbazar S."/>
            <person name="Westhof E."/>
            <person name="Delsuc F."/>
            <person name="Lehrach H."/>
            <person name="Reinhardt R."/>
            <person name="Weissenbach J."/>
            <person name="Roy S.W."/>
            <person name="Artiguenave F."/>
            <person name="Postlethwait J.H."/>
            <person name="Manak J.R."/>
            <person name="Thompson E.M."/>
            <person name="Jaillon O."/>
            <person name="Du Pasquier L."/>
            <person name="Boudinot P."/>
            <person name="Liberles D.A."/>
            <person name="Volff J.N."/>
            <person name="Philippe H."/>
            <person name="Lenhard B."/>
            <person name="Roest Crollius H."/>
            <person name="Wincker P."/>
            <person name="Chourrout D."/>
        </authorList>
    </citation>
    <scope>NUCLEOTIDE SEQUENCE [LARGE SCALE GENOMIC DNA]</scope>
</reference>